<feature type="transmembrane region" description="Helical" evidence="1">
    <location>
        <begin position="7"/>
        <end position="26"/>
    </location>
</feature>
<dbReference type="SUPFAM" id="SSF46565">
    <property type="entry name" value="Chaperone J-domain"/>
    <property type="match status" value="1"/>
</dbReference>
<dbReference type="RefSeq" id="WP_128982685.1">
    <property type="nucleotide sequence ID" value="NZ_PDKJ01000014.1"/>
</dbReference>
<proteinExistence type="predicted"/>
<dbReference type="Gene3D" id="1.10.287.110">
    <property type="entry name" value="DnaJ domain"/>
    <property type="match status" value="1"/>
</dbReference>
<organism evidence="3 4">
    <name type="scientific">Halarcobacter ebronensis</name>
    <dbReference type="NCBI Taxonomy" id="1462615"/>
    <lineage>
        <taxon>Bacteria</taxon>
        <taxon>Pseudomonadati</taxon>
        <taxon>Campylobacterota</taxon>
        <taxon>Epsilonproteobacteria</taxon>
        <taxon>Campylobacterales</taxon>
        <taxon>Arcobacteraceae</taxon>
        <taxon>Halarcobacter</taxon>
    </lineage>
</organism>
<dbReference type="InterPro" id="IPR036869">
    <property type="entry name" value="J_dom_sf"/>
</dbReference>
<dbReference type="InterPro" id="IPR001623">
    <property type="entry name" value="DnaJ_domain"/>
</dbReference>
<gene>
    <name evidence="3" type="ORF">CRV08_12665</name>
</gene>
<evidence type="ECO:0000256" key="1">
    <source>
        <dbReference type="SAM" id="Phobius"/>
    </source>
</evidence>
<keyword evidence="1" id="KW-0472">Membrane</keyword>
<feature type="transmembrane region" description="Helical" evidence="1">
    <location>
        <begin position="32"/>
        <end position="50"/>
    </location>
</feature>
<dbReference type="CDD" id="cd06257">
    <property type="entry name" value="DnaJ"/>
    <property type="match status" value="1"/>
</dbReference>
<dbReference type="Proteomes" id="UP000290172">
    <property type="component" value="Unassembled WGS sequence"/>
</dbReference>
<dbReference type="PRINTS" id="PR00625">
    <property type="entry name" value="JDOMAIN"/>
</dbReference>
<dbReference type="Pfam" id="PF00226">
    <property type="entry name" value="DnaJ"/>
    <property type="match status" value="1"/>
</dbReference>
<protein>
    <submittedName>
        <fullName evidence="3">Molecular chaperone DnaJ</fullName>
    </submittedName>
</protein>
<reference evidence="3 4" key="1">
    <citation type="submission" date="2017-10" db="EMBL/GenBank/DDBJ databases">
        <title>Genomics of the genus Arcobacter.</title>
        <authorList>
            <person name="Perez-Cataluna A."/>
            <person name="Figueras M.J."/>
        </authorList>
    </citation>
    <scope>NUCLEOTIDE SEQUENCE [LARGE SCALE GENOMIC DNA]</scope>
    <source>
        <strain evidence="3 4">CECT 8993</strain>
    </source>
</reference>
<dbReference type="AlphaFoldDB" id="A0A4Q0Y9B2"/>
<comment type="caution">
    <text evidence="3">The sequence shown here is derived from an EMBL/GenBank/DDBJ whole genome shotgun (WGS) entry which is preliminary data.</text>
</comment>
<evidence type="ECO:0000313" key="3">
    <source>
        <dbReference type="EMBL" id="RXJ66465.1"/>
    </source>
</evidence>
<keyword evidence="1" id="KW-1133">Transmembrane helix</keyword>
<sequence>MGRELSYIIGSLIRWGIFFGILYLIFTNFGTFLLILFALVVIAYIVIYQFKKKLREHNNSFRFTFNGQDFRSSSQNGGYDFNFEQFQEQFRRGSFNTNAPFSEVEQAKEFFGFTTTPTKEEIKKRYKELAKKYHPDINGQDDALMQQLNHYKEVLLKAFGN</sequence>
<dbReference type="PROSITE" id="PS50076">
    <property type="entry name" value="DNAJ_2"/>
    <property type="match status" value="1"/>
</dbReference>
<dbReference type="SMART" id="SM00271">
    <property type="entry name" value="DnaJ"/>
    <property type="match status" value="1"/>
</dbReference>
<name>A0A4Q0Y9B2_9BACT</name>
<feature type="domain" description="J" evidence="2">
    <location>
        <begin position="106"/>
        <end position="161"/>
    </location>
</feature>
<evidence type="ECO:0000313" key="4">
    <source>
        <dbReference type="Proteomes" id="UP000290172"/>
    </source>
</evidence>
<dbReference type="EMBL" id="PDKJ01000014">
    <property type="protein sequence ID" value="RXJ66465.1"/>
    <property type="molecule type" value="Genomic_DNA"/>
</dbReference>
<accession>A0A4Q0Y9B2</accession>
<evidence type="ECO:0000259" key="2">
    <source>
        <dbReference type="PROSITE" id="PS50076"/>
    </source>
</evidence>
<keyword evidence="1" id="KW-0812">Transmembrane</keyword>